<feature type="compositionally biased region" description="Polar residues" evidence="1">
    <location>
        <begin position="58"/>
        <end position="70"/>
    </location>
</feature>
<dbReference type="Proteomes" id="UP001164929">
    <property type="component" value="Chromosome 12"/>
</dbReference>
<reference evidence="2" key="1">
    <citation type="journal article" date="2023" name="Mol. Ecol. Resour.">
        <title>Chromosome-level genome assembly of a triploid poplar Populus alba 'Berolinensis'.</title>
        <authorList>
            <person name="Chen S."/>
            <person name="Yu Y."/>
            <person name="Wang X."/>
            <person name="Wang S."/>
            <person name="Zhang T."/>
            <person name="Zhou Y."/>
            <person name="He R."/>
            <person name="Meng N."/>
            <person name="Wang Y."/>
            <person name="Liu W."/>
            <person name="Liu Z."/>
            <person name="Liu J."/>
            <person name="Guo Q."/>
            <person name="Huang H."/>
            <person name="Sederoff R.R."/>
            <person name="Wang G."/>
            <person name="Qu G."/>
            <person name="Chen S."/>
        </authorList>
    </citation>
    <scope>NUCLEOTIDE SEQUENCE</scope>
    <source>
        <strain evidence="2">SC-2020</strain>
    </source>
</reference>
<feature type="region of interest" description="Disordered" evidence="1">
    <location>
        <begin position="1"/>
        <end position="23"/>
    </location>
</feature>
<comment type="caution">
    <text evidence="2">The sequence shown here is derived from an EMBL/GenBank/DDBJ whole genome shotgun (WGS) entry which is preliminary data.</text>
</comment>
<feature type="compositionally biased region" description="Polar residues" evidence="1">
    <location>
        <begin position="7"/>
        <end position="19"/>
    </location>
</feature>
<feature type="region of interest" description="Disordered" evidence="1">
    <location>
        <begin position="105"/>
        <end position="142"/>
    </location>
</feature>
<keyword evidence="3" id="KW-1185">Reference proteome</keyword>
<sequence length="206" mass="23042">MRKYNSKVASRQQQDSIPQPLTVLAPTESSISQHCLQPRLVTATAAEGTHLSIPPRLKQQSPASATSMHFQQQPALLSGGNTNFSDLSGSHREQQQLFLLNHGCRHPSSALARTKPEERERENKKTRGKDGTEEKKRKDRGGLKVVCPQASNATSSDVFIMPALCLQQVQHCKQHQQQRSFLHLCRKHLFFSPAERQPPAYNSSTL</sequence>
<evidence type="ECO:0000256" key="1">
    <source>
        <dbReference type="SAM" id="MobiDB-lite"/>
    </source>
</evidence>
<dbReference type="AlphaFoldDB" id="A0AAD6M094"/>
<proteinExistence type="predicted"/>
<name>A0AAD6M094_9ROSI</name>
<evidence type="ECO:0000313" key="2">
    <source>
        <dbReference type="EMBL" id="KAJ6976405.1"/>
    </source>
</evidence>
<organism evidence="2 3">
    <name type="scientific">Populus alba x Populus x berolinensis</name>
    <dbReference type="NCBI Taxonomy" id="444605"/>
    <lineage>
        <taxon>Eukaryota</taxon>
        <taxon>Viridiplantae</taxon>
        <taxon>Streptophyta</taxon>
        <taxon>Embryophyta</taxon>
        <taxon>Tracheophyta</taxon>
        <taxon>Spermatophyta</taxon>
        <taxon>Magnoliopsida</taxon>
        <taxon>eudicotyledons</taxon>
        <taxon>Gunneridae</taxon>
        <taxon>Pentapetalae</taxon>
        <taxon>rosids</taxon>
        <taxon>fabids</taxon>
        <taxon>Malpighiales</taxon>
        <taxon>Salicaceae</taxon>
        <taxon>Saliceae</taxon>
        <taxon>Populus</taxon>
    </lineage>
</organism>
<dbReference type="EMBL" id="JAQIZT010000012">
    <property type="protein sequence ID" value="KAJ6976405.1"/>
    <property type="molecule type" value="Genomic_DNA"/>
</dbReference>
<gene>
    <name evidence="2" type="ORF">NC653_028511</name>
</gene>
<accession>A0AAD6M094</accession>
<feature type="region of interest" description="Disordered" evidence="1">
    <location>
        <begin position="51"/>
        <end position="70"/>
    </location>
</feature>
<feature type="compositionally biased region" description="Basic and acidic residues" evidence="1">
    <location>
        <begin position="114"/>
        <end position="142"/>
    </location>
</feature>
<evidence type="ECO:0000313" key="3">
    <source>
        <dbReference type="Proteomes" id="UP001164929"/>
    </source>
</evidence>
<protein>
    <submittedName>
        <fullName evidence="2">Uncharacterized protein</fullName>
    </submittedName>
</protein>